<proteinExistence type="predicted"/>
<evidence type="ECO:0000256" key="1">
    <source>
        <dbReference type="SAM" id="MobiDB-lite"/>
    </source>
</evidence>
<reference evidence="2 3" key="1">
    <citation type="submission" date="2018-08" db="EMBL/GenBank/DDBJ databases">
        <title>Genome and evolution of the arbuscular mycorrhizal fungus Diversispora epigaea (formerly Glomus versiforme) and its bacterial endosymbionts.</title>
        <authorList>
            <person name="Sun X."/>
            <person name="Fei Z."/>
            <person name="Harrison M."/>
        </authorList>
    </citation>
    <scope>NUCLEOTIDE SEQUENCE [LARGE SCALE GENOMIC DNA]</scope>
    <source>
        <strain evidence="2 3">IT104</strain>
    </source>
</reference>
<sequence length="181" mass="21433">MPGNPLPLQDEKNQKGTLGSIPTKEKELRAPDNILTMVQNIEIDNLKPKMLQAHLMLLTKFKALEQADEQIDVRYLLRAHERYLLWLNFLSSQNFDTGMELIPPIDVCYIWHLHLLSPMRYYEDMLRIYDPLQKFPDFPLERLYDIWVKNDGHTDPESESIWVNNTRQPWILDPDDSSDLR</sequence>
<comment type="caution">
    <text evidence="2">The sequence shown here is derived from an EMBL/GenBank/DDBJ whole genome shotgun (WGS) entry which is preliminary data.</text>
</comment>
<dbReference type="OrthoDB" id="2434704at2759"/>
<gene>
    <name evidence="2" type="ORF">Glove_321g24</name>
</gene>
<dbReference type="EMBL" id="PQFF01000293">
    <property type="protein sequence ID" value="RHZ64644.1"/>
    <property type="molecule type" value="Genomic_DNA"/>
</dbReference>
<dbReference type="STRING" id="1348612.A0A397HTM1"/>
<dbReference type="InterPro" id="IPR009836">
    <property type="entry name" value="GRDP-like"/>
</dbReference>
<dbReference type="Proteomes" id="UP000266861">
    <property type="component" value="Unassembled WGS sequence"/>
</dbReference>
<dbReference type="AlphaFoldDB" id="A0A397HTM1"/>
<evidence type="ECO:0000313" key="2">
    <source>
        <dbReference type="EMBL" id="RHZ64644.1"/>
    </source>
</evidence>
<organism evidence="2 3">
    <name type="scientific">Diversispora epigaea</name>
    <dbReference type="NCBI Taxonomy" id="1348612"/>
    <lineage>
        <taxon>Eukaryota</taxon>
        <taxon>Fungi</taxon>
        <taxon>Fungi incertae sedis</taxon>
        <taxon>Mucoromycota</taxon>
        <taxon>Glomeromycotina</taxon>
        <taxon>Glomeromycetes</taxon>
        <taxon>Diversisporales</taxon>
        <taxon>Diversisporaceae</taxon>
        <taxon>Diversispora</taxon>
    </lineage>
</organism>
<accession>A0A397HTM1</accession>
<keyword evidence="3" id="KW-1185">Reference proteome</keyword>
<name>A0A397HTM1_9GLOM</name>
<dbReference type="Pfam" id="PF07173">
    <property type="entry name" value="GRDP-like"/>
    <property type="match status" value="1"/>
</dbReference>
<protein>
    <submittedName>
        <fullName evidence="2">Uncharacterized protein</fullName>
    </submittedName>
</protein>
<evidence type="ECO:0000313" key="3">
    <source>
        <dbReference type="Proteomes" id="UP000266861"/>
    </source>
</evidence>
<feature type="region of interest" description="Disordered" evidence="1">
    <location>
        <begin position="1"/>
        <end position="22"/>
    </location>
</feature>